<keyword evidence="6" id="KW-0931">ER-Golgi transport</keyword>
<evidence type="ECO:0000256" key="1">
    <source>
        <dbReference type="ARBA" id="ARBA00004255"/>
    </source>
</evidence>
<keyword evidence="14" id="KW-1185">Reference proteome</keyword>
<dbReference type="STRING" id="4533.J3M5Q4"/>
<evidence type="ECO:0000256" key="5">
    <source>
        <dbReference type="ARBA" id="ARBA00022490"/>
    </source>
</evidence>
<reference evidence="13" key="1">
    <citation type="journal article" date="2013" name="Nat. Commun.">
        <title>Whole-genome sequencing of Oryza brachyantha reveals mechanisms underlying Oryza genome evolution.</title>
        <authorList>
            <person name="Chen J."/>
            <person name="Huang Q."/>
            <person name="Gao D."/>
            <person name="Wang J."/>
            <person name="Lang Y."/>
            <person name="Liu T."/>
            <person name="Li B."/>
            <person name="Bai Z."/>
            <person name="Luis Goicoechea J."/>
            <person name="Liang C."/>
            <person name="Chen C."/>
            <person name="Zhang W."/>
            <person name="Sun S."/>
            <person name="Liao Y."/>
            <person name="Zhang X."/>
            <person name="Yang L."/>
            <person name="Song C."/>
            <person name="Wang M."/>
            <person name="Shi J."/>
            <person name="Liu G."/>
            <person name="Liu J."/>
            <person name="Zhou H."/>
            <person name="Zhou W."/>
            <person name="Yu Q."/>
            <person name="An N."/>
            <person name="Chen Y."/>
            <person name="Cai Q."/>
            <person name="Wang B."/>
            <person name="Liu B."/>
            <person name="Min J."/>
            <person name="Huang Y."/>
            <person name="Wu H."/>
            <person name="Li Z."/>
            <person name="Zhang Y."/>
            <person name="Yin Y."/>
            <person name="Song W."/>
            <person name="Jiang J."/>
            <person name="Jackson S.A."/>
            <person name="Wing R.A."/>
            <person name="Wang J."/>
            <person name="Chen M."/>
        </authorList>
    </citation>
    <scope>NUCLEOTIDE SEQUENCE [LARGE SCALE GENOMIC DNA]</scope>
    <source>
        <strain evidence="13">cv. IRGC 101232</strain>
    </source>
</reference>
<dbReference type="GO" id="GO:0006888">
    <property type="term" value="P:endoplasmic reticulum to Golgi vesicle-mediated transport"/>
    <property type="evidence" value="ECO:0007669"/>
    <property type="project" value="TreeGrafter"/>
</dbReference>
<dbReference type="GO" id="GO:0030126">
    <property type="term" value="C:COPI vesicle coat"/>
    <property type="evidence" value="ECO:0007669"/>
    <property type="project" value="TreeGrafter"/>
</dbReference>
<evidence type="ECO:0000256" key="7">
    <source>
        <dbReference type="ARBA" id="ARBA00022927"/>
    </source>
</evidence>
<evidence type="ECO:0000313" key="13">
    <source>
        <dbReference type="EnsemblPlants" id="OB05G19280.1"/>
    </source>
</evidence>
<evidence type="ECO:0000313" key="14">
    <source>
        <dbReference type="Proteomes" id="UP000006038"/>
    </source>
</evidence>
<dbReference type="Gene3D" id="1.25.40.10">
    <property type="entry name" value="Tetratricopeptide repeat domain"/>
    <property type="match status" value="3"/>
</dbReference>
<evidence type="ECO:0000256" key="10">
    <source>
        <dbReference type="ARBA" id="ARBA00023329"/>
    </source>
</evidence>
<keyword evidence="7" id="KW-0653">Protein transport</keyword>
<dbReference type="InterPro" id="IPR011990">
    <property type="entry name" value="TPR-like_helical_dom_sf"/>
</dbReference>
<dbReference type="PANTHER" id="PTHR10805">
    <property type="entry name" value="COATOMER SUBUNIT EPSILON"/>
    <property type="match status" value="1"/>
</dbReference>
<evidence type="ECO:0000256" key="11">
    <source>
        <dbReference type="ARBA" id="ARBA00025582"/>
    </source>
</evidence>
<organism evidence="13">
    <name type="scientific">Oryza brachyantha</name>
    <name type="common">malo sina</name>
    <dbReference type="NCBI Taxonomy" id="4533"/>
    <lineage>
        <taxon>Eukaryota</taxon>
        <taxon>Viridiplantae</taxon>
        <taxon>Streptophyta</taxon>
        <taxon>Embryophyta</taxon>
        <taxon>Tracheophyta</taxon>
        <taxon>Spermatophyta</taxon>
        <taxon>Magnoliopsida</taxon>
        <taxon>Liliopsida</taxon>
        <taxon>Poales</taxon>
        <taxon>Poaceae</taxon>
        <taxon>BOP clade</taxon>
        <taxon>Oryzoideae</taxon>
        <taxon>Oryzeae</taxon>
        <taxon>Oryzinae</taxon>
        <taxon>Oryza</taxon>
    </lineage>
</organism>
<dbReference type="EnsemblPlants" id="OB05G19280.1">
    <property type="protein sequence ID" value="OB05G19280.1"/>
    <property type="gene ID" value="OB05G19280"/>
</dbReference>
<dbReference type="Pfam" id="PF25968">
    <property type="entry name" value="CALS1"/>
    <property type="match status" value="1"/>
</dbReference>
<dbReference type="GO" id="GO:0000139">
    <property type="term" value="C:Golgi membrane"/>
    <property type="evidence" value="ECO:0007669"/>
    <property type="project" value="UniProtKB-SubCell"/>
</dbReference>
<dbReference type="InterPro" id="IPR006822">
    <property type="entry name" value="Coatomer_esu"/>
</dbReference>
<feature type="domain" description="Callose synthase helical" evidence="12">
    <location>
        <begin position="564"/>
        <end position="653"/>
    </location>
</feature>
<dbReference type="eggNOG" id="KOG3081">
    <property type="taxonomic scope" value="Eukaryota"/>
</dbReference>
<sequence length="654" mass="74293">MARDFNSNAHIRFQYAMEGAISSLKEWLSDSAIGSNPVLRLIAGIIFMHEQDYTEALKHTHSGGTLDLVGENAPLHLNMLSVFKIISAMHRSDFAEKQVKIMQQIDENHTLTQLANAWLDIAVVSTLIQLDMHRSDFAEKQVKIMQQIDENHTLTQLANAWLDIAVVSTLIQLDMHRSDFAEKQVKIMQQIDEDHTLTQLANAWLDIAVAGSKIREAYLMFQDFAEKYPMTAMVRNCKAVCCMHMGSFDESETLLLEALNKDAKDPETLANLIVCNLHLGKPSSRYLRGTNLNKSDIEDLCKILVKMPSLGELDIGDNSIMDEGIRFLICFISPTLRKAKSLSRLRAENCDLTNIGVTELLECLPSVSEPLNLLSIADNHLGSVVLHQNYTWLQIGQCPTLLPFRRRAQDEKSTFTKRMAKSDSQEIRLFCKKKIQANELNELMPVLGEVLEDVQIGTGIELFRDIYLENLQYVSLVVPGLFYGHTDVVFCICTIFGGIRMCGIIHHLGENLGKAERHDPTKFALVWNRIINSFRSEDLINNIEMDLMTMPMSLEHKSGSIRWPMLLLAKKFSEAVDMVANFTRKSVQLFRKIKKDNYMLCAINDFYELTKGILEFLVISEIYSNTESEKSIQNASLLDDFRMDHLSSLVDKFD</sequence>
<dbReference type="SUPFAM" id="SSF52047">
    <property type="entry name" value="RNI-like"/>
    <property type="match status" value="1"/>
</dbReference>
<evidence type="ECO:0000256" key="8">
    <source>
        <dbReference type="ARBA" id="ARBA00023034"/>
    </source>
</evidence>
<dbReference type="PANTHER" id="PTHR10805:SF0">
    <property type="entry name" value="COATOMER SUBUNIT EPSILON"/>
    <property type="match status" value="1"/>
</dbReference>
<comment type="similarity">
    <text evidence="3">Belongs to the COPE family.</text>
</comment>
<evidence type="ECO:0000259" key="12">
    <source>
        <dbReference type="Pfam" id="PF25968"/>
    </source>
</evidence>
<dbReference type="GO" id="GO:0015031">
    <property type="term" value="P:protein transport"/>
    <property type="evidence" value="ECO:0007669"/>
    <property type="project" value="UniProtKB-KW"/>
</dbReference>
<dbReference type="Proteomes" id="UP000006038">
    <property type="component" value="Chromosome 5"/>
</dbReference>
<evidence type="ECO:0000256" key="2">
    <source>
        <dbReference type="ARBA" id="ARBA00004347"/>
    </source>
</evidence>
<dbReference type="SUPFAM" id="SSF48452">
    <property type="entry name" value="TPR-like"/>
    <property type="match status" value="1"/>
</dbReference>
<dbReference type="eggNOG" id="KOG0916">
    <property type="taxonomic scope" value="Eukaryota"/>
</dbReference>
<dbReference type="GO" id="GO:0005198">
    <property type="term" value="F:structural molecule activity"/>
    <property type="evidence" value="ECO:0007669"/>
    <property type="project" value="InterPro"/>
</dbReference>
<keyword evidence="9" id="KW-0472">Membrane</keyword>
<dbReference type="GO" id="GO:0006891">
    <property type="term" value="P:intra-Golgi vesicle-mediated transport"/>
    <property type="evidence" value="ECO:0007669"/>
    <property type="project" value="TreeGrafter"/>
</dbReference>
<dbReference type="GO" id="GO:0006890">
    <property type="term" value="P:retrograde vesicle-mediated transport, Golgi to endoplasmic reticulum"/>
    <property type="evidence" value="ECO:0007669"/>
    <property type="project" value="InterPro"/>
</dbReference>
<dbReference type="Gramene" id="OB05G19280.1">
    <property type="protein sequence ID" value="OB05G19280.1"/>
    <property type="gene ID" value="OB05G19280"/>
</dbReference>
<dbReference type="InterPro" id="IPR058851">
    <property type="entry name" value="CALS1_helical"/>
</dbReference>
<proteinExistence type="inferred from homology"/>
<keyword evidence="5" id="KW-0963">Cytoplasm</keyword>
<name>J3M5Q4_ORYBR</name>
<comment type="function">
    <text evidence="11">The coatomer is a cytosolic protein complex that binds to dilysine motifs and reversibly associates with Golgi non-clathrin-coated vesicles, which further mediate biosynthetic protein transport from the ER, via the Golgi up to the trans Golgi network. The coatomer complex is required for budding from Golgi membranes, and is essential for the retrograde Golgi-to-ER transport of dilysine-tagged proteins.</text>
</comment>
<protein>
    <recommendedName>
        <fullName evidence="12">Callose synthase helical domain-containing protein</fullName>
    </recommendedName>
</protein>
<dbReference type="Pfam" id="PF04733">
    <property type="entry name" value="Coatomer_E"/>
    <property type="match status" value="2"/>
</dbReference>
<comment type="subcellular location">
    <subcellularLocation>
        <location evidence="2">Cytoplasmic vesicle</location>
        <location evidence="2">COPI-coated vesicle membrane</location>
        <topology evidence="2">Peripheral membrane protein</topology>
        <orientation evidence="2">Cytoplasmic side</orientation>
    </subcellularLocation>
    <subcellularLocation>
        <location evidence="1">Golgi apparatus membrane</location>
        <topology evidence="1">Peripheral membrane protein</topology>
        <orientation evidence="1">Cytoplasmic side</orientation>
    </subcellularLocation>
</comment>
<keyword evidence="8" id="KW-0333">Golgi apparatus</keyword>
<accession>J3M5Q4</accession>
<dbReference type="AlphaFoldDB" id="J3M5Q4"/>
<evidence type="ECO:0000256" key="9">
    <source>
        <dbReference type="ARBA" id="ARBA00023136"/>
    </source>
</evidence>
<reference evidence="13" key="2">
    <citation type="submission" date="2013-04" db="UniProtKB">
        <authorList>
            <consortium name="EnsemblPlants"/>
        </authorList>
    </citation>
    <scope>IDENTIFICATION</scope>
</reference>
<evidence type="ECO:0000256" key="3">
    <source>
        <dbReference type="ARBA" id="ARBA00008827"/>
    </source>
</evidence>
<dbReference type="HOGENOM" id="CLU_419435_0_0_1"/>
<evidence type="ECO:0000256" key="6">
    <source>
        <dbReference type="ARBA" id="ARBA00022892"/>
    </source>
</evidence>
<evidence type="ECO:0000256" key="4">
    <source>
        <dbReference type="ARBA" id="ARBA00022448"/>
    </source>
</evidence>
<keyword evidence="4" id="KW-0813">Transport</keyword>
<keyword evidence="10" id="KW-0968">Cytoplasmic vesicle</keyword>